<feature type="transmembrane region" description="Helical" evidence="1">
    <location>
        <begin position="34"/>
        <end position="63"/>
    </location>
</feature>
<dbReference type="AlphaFoldDB" id="A0A2N1NRR5"/>
<reference evidence="2 3" key="1">
    <citation type="submission" date="2016-04" db="EMBL/GenBank/DDBJ databases">
        <title>Genome analyses suggest a sexual origin of heterokaryosis in a supposedly ancient asexual fungus.</title>
        <authorList>
            <person name="Ropars J."/>
            <person name="Sedzielewska K."/>
            <person name="Noel J."/>
            <person name="Charron P."/>
            <person name="Farinelli L."/>
            <person name="Marton T."/>
            <person name="Kruger M."/>
            <person name="Pelin A."/>
            <person name="Brachmann A."/>
            <person name="Corradi N."/>
        </authorList>
    </citation>
    <scope>NUCLEOTIDE SEQUENCE [LARGE SCALE GENOMIC DNA]</scope>
    <source>
        <strain evidence="2 3">C2</strain>
    </source>
</reference>
<organism evidence="2 3">
    <name type="scientific">Rhizophagus irregularis</name>
    <dbReference type="NCBI Taxonomy" id="588596"/>
    <lineage>
        <taxon>Eukaryota</taxon>
        <taxon>Fungi</taxon>
        <taxon>Fungi incertae sedis</taxon>
        <taxon>Mucoromycota</taxon>
        <taxon>Glomeromycotina</taxon>
        <taxon>Glomeromycetes</taxon>
        <taxon>Glomerales</taxon>
        <taxon>Glomeraceae</taxon>
        <taxon>Rhizophagus</taxon>
    </lineage>
</organism>
<gene>
    <name evidence="2" type="ORF">RhiirC2_156124</name>
</gene>
<evidence type="ECO:0000313" key="2">
    <source>
        <dbReference type="EMBL" id="PKK76592.1"/>
    </source>
</evidence>
<reference evidence="2 3" key="2">
    <citation type="submission" date="2017-10" db="EMBL/GenBank/DDBJ databases">
        <title>Extensive intraspecific genome diversity in a model arbuscular mycorrhizal fungus.</title>
        <authorList>
            <person name="Chen E.C.H."/>
            <person name="Morin E."/>
            <person name="Baudet D."/>
            <person name="Noel J."/>
            <person name="Ndikumana S."/>
            <person name="Charron P."/>
            <person name="St-Onge C."/>
            <person name="Giorgi J."/>
            <person name="Grigoriev I.V."/>
            <person name="Roux C."/>
            <person name="Martin F.M."/>
            <person name="Corradi N."/>
        </authorList>
    </citation>
    <scope>NUCLEOTIDE SEQUENCE [LARGE SCALE GENOMIC DNA]</scope>
    <source>
        <strain evidence="2 3">C2</strain>
    </source>
</reference>
<evidence type="ECO:0000256" key="1">
    <source>
        <dbReference type="SAM" id="Phobius"/>
    </source>
</evidence>
<keyword evidence="1" id="KW-0812">Transmembrane</keyword>
<comment type="caution">
    <text evidence="2">The sequence shown here is derived from an EMBL/GenBank/DDBJ whole genome shotgun (WGS) entry which is preliminary data.</text>
</comment>
<accession>A0A2N1NRR5</accession>
<protein>
    <submittedName>
        <fullName evidence="2">Uncharacterized protein</fullName>
    </submittedName>
</protein>
<dbReference type="EMBL" id="LLXL01000175">
    <property type="protein sequence ID" value="PKK76592.1"/>
    <property type="molecule type" value="Genomic_DNA"/>
</dbReference>
<proteinExistence type="predicted"/>
<keyword evidence="1" id="KW-1133">Transmembrane helix</keyword>
<evidence type="ECO:0000313" key="3">
    <source>
        <dbReference type="Proteomes" id="UP000233469"/>
    </source>
</evidence>
<name>A0A2N1NRR5_9GLOM</name>
<sequence length="89" mass="10987">MGIMDKNYECRSMICRFFHGCTVLLVYKGFFRNTFFFCFLFLLFHLSLLSLISFYLFIFPFFLSSSYRYIKKANLKKEKCHYNYIKRYI</sequence>
<keyword evidence="1" id="KW-0472">Membrane</keyword>
<dbReference type="Proteomes" id="UP000233469">
    <property type="component" value="Unassembled WGS sequence"/>
</dbReference>